<dbReference type="EMBL" id="JANCLT010000003">
    <property type="protein sequence ID" value="MCP8968132.1"/>
    <property type="molecule type" value="Genomic_DNA"/>
</dbReference>
<keyword evidence="3 7" id="KW-0560">Oxidoreductase</keyword>
<dbReference type="Proteomes" id="UP001156102">
    <property type="component" value="Unassembled WGS sequence"/>
</dbReference>
<dbReference type="RefSeq" id="WP_254758053.1">
    <property type="nucleotide sequence ID" value="NZ_JANCLT010000003.1"/>
</dbReference>
<dbReference type="InterPro" id="IPR036188">
    <property type="entry name" value="FAD/NAD-bd_sf"/>
</dbReference>
<evidence type="ECO:0000256" key="2">
    <source>
        <dbReference type="ARBA" id="ARBA00022977"/>
    </source>
</evidence>
<feature type="domain" description="FAD dependent oxidoreductase" evidence="6">
    <location>
        <begin position="6"/>
        <end position="348"/>
    </location>
</feature>
<evidence type="ECO:0000256" key="5">
    <source>
        <dbReference type="ARBA" id="ARBA00050018"/>
    </source>
</evidence>
<evidence type="ECO:0000313" key="8">
    <source>
        <dbReference type="Proteomes" id="UP001156102"/>
    </source>
</evidence>
<keyword evidence="2" id="KW-0784">Thiamine biosynthesis</keyword>
<accession>A0AA41X3R9</accession>
<evidence type="ECO:0000256" key="4">
    <source>
        <dbReference type="ARBA" id="ARBA00049872"/>
    </source>
</evidence>
<comment type="pathway">
    <text evidence="1">Cofactor biosynthesis; thiamine diphosphate biosynthesis.</text>
</comment>
<dbReference type="GO" id="GO:0005737">
    <property type="term" value="C:cytoplasm"/>
    <property type="evidence" value="ECO:0007669"/>
    <property type="project" value="TreeGrafter"/>
</dbReference>
<evidence type="ECO:0000259" key="6">
    <source>
        <dbReference type="Pfam" id="PF01266"/>
    </source>
</evidence>
<dbReference type="Pfam" id="PF01266">
    <property type="entry name" value="DAO"/>
    <property type="match status" value="1"/>
</dbReference>
<dbReference type="NCBIfam" id="TIGR02352">
    <property type="entry name" value="thiamin_ThiO"/>
    <property type="match status" value="1"/>
</dbReference>
<dbReference type="AlphaFoldDB" id="A0AA41X3R9"/>
<comment type="caution">
    <text evidence="7">The sequence shown here is derived from an EMBL/GenBank/DDBJ whole genome shotgun (WGS) entry which is preliminary data.</text>
</comment>
<dbReference type="SUPFAM" id="SSF54373">
    <property type="entry name" value="FAD-linked reductases, C-terminal domain"/>
    <property type="match status" value="1"/>
</dbReference>
<evidence type="ECO:0000256" key="1">
    <source>
        <dbReference type="ARBA" id="ARBA00004948"/>
    </source>
</evidence>
<dbReference type="GO" id="GO:0009228">
    <property type="term" value="P:thiamine biosynthetic process"/>
    <property type="evidence" value="ECO:0007669"/>
    <property type="project" value="UniProtKB-KW"/>
</dbReference>
<protein>
    <recommendedName>
        <fullName evidence="5">glycine oxidase</fullName>
        <ecNumber evidence="5">1.4.3.19</ecNumber>
    </recommendedName>
</protein>
<gene>
    <name evidence="7" type="primary">thiO</name>
    <name evidence="7" type="ORF">NK662_06215</name>
</gene>
<dbReference type="EC" id="1.4.3.19" evidence="5"/>
<keyword evidence="8" id="KW-1185">Reference proteome</keyword>
<dbReference type="SUPFAM" id="SSF51905">
    <property type="entry name" value="FAD/NAD(P)-binding domain"/>
    <property type="match status" value="1"/>
</dbReference>
<dbReference type="InterPro" id="IPR006076">
    <property type="entry name" value="FAD-dep_OxRdtase"/>
</dbReference>
<dbReference type="GO" id="GO:0050660">
    <property type="term" value="F:flavin adenine dinucleotide binding"/>
    <property type="evidence" value="ECO:0007669"/>
    <property type="project" value="InterPro"/>
</dbReference>
<dbReference type="GO" id="GO:0043799">
    <property type="term" value="F:glycine oxidase activity"/>
    <property type="evidence" value="ECO:0007669"/>
    <property type="project" value="UniProtKB-EC"/>
</dbReference>
<evidence type="ECO:0000313" key="7">
    <source>
        <dbReference type="EMBL" id="MCP8968132.1"/>
    </source>
</evidence>
<dbReference type="PANTHER" id="PTHR13847:SF289">
    <property type="entry name" value="GLYCINE OXIDASE"/>
    <property type="match status" value="1"/>
</dbReference>
<dbReference type="Gene3D" id="3.30.9.10">
    <property type="entry name" value="D-Amino Acid Oxidase, subunit A, domain 2"/>
    <property type="match status" value="1"/>
</dbReference>
<organism evidence="7 8">
    <name type="scientific">Ectobacillus ponti</name>
    <dbReference type="NCBI Taxonomy" id="2961894"/>
    <lineage>
        <taxon>Bacteria</taxon>
        <taxon>Bacillati</taxon>
        <taxon>Bacillota</taxon>
        <taxon>Bacilli</taxon>
        <taxon>Bacillales</taxon>
        <taxon>Bacillaceae</taxon>
        <taxon>Ectobacillus</taxon>
    </lineage>
</organism>
<name>A0AA41X3R9_9BACI</name>
<comment type="catalytic activity">
    <reaction evidence="4">
        <text>glycine + O2 + H2O = glyoxylate + H2O2 + NH4(+)</text>
        <dbReference type="Rhea" id="RHEA:11532"/>
        <dbReference type="ChEBI" id="CHEBI:15377"/>
        <dbReference type="ChEBI" id="CHEBI:15379"/>
        <dbReference type="ChEBI" id="CHEBI:16240"/>
        <dbReference type="ChEBI" id="CHEBI:28938"/>
        <dbReference type="ChEBI" id="CHEBI:36655"/>
        <dbReference type="ChEBI" id="CHEBI:57305"/>
        <dbReference type="EC" id="1.4.3.19"/>
    </reaction>
</comment>
<dbReference type="Gene3D" id="3.50.50.60">
    <property type="entry name" value="FAD/NAD(P)-binding domain"/>
    <property type="match status" value="1"/>
</dbReference>
<proteinExistence type="predicted"/>
<evidence type="ECO:0000256" key="3">
    <source>
        <dbReference type="ARBA" id="ARBA00023002"/>
    </source>
</evidence>
<reference evidence="7" key="1">
    <citation type="submission" date="2022-07" db="EMBL/GenBank/DDBJ databases">
        <authorList>
            <person name="Li W.-J."/>
            <person name="Deng Q.-Q."/>
        </authorList>
    </citation>
    <scope>NUCLEOTIDE SEQUENCE</scope>
    <source>
        <strain evidence="7">SYSU M60031</strain>
    </source>
</reference>
<dbReference type="PROSITE" id="PS51257">
    <property type="entry name" value="PROKAR_LIPOPROTEIN"/>
    <property type="match status" value="1"/>
</dbReference>
<dbReference type="InterPro" id="IPR012727">
    <property type="entry name" value="Gly_oxidase_ThiO"/>
</dbReference>
<dbReference type="PANTHER" id="PTHR13847">
    <property type="entry name" value="SARCOSINE DEHYDROGENASE-RELATED"/>
    <property type="match status" value="1"/>
</dbReference>
<sequence>MMKGYDVVIIGGGVIGCSVAYSLSGRGMRVAVVERAQIGAEASNAAAGLLGVQAEWDEHDPLFELARQSRALFPKVAVRLREQTGIDIGYEEKGIYRVAQTDGEAERLQYIMQWQRQTGEACELMDGTELREREPHLSSSIMSALFCPQDGHVLAPDLTKAFAHGAAALGAHIYEGTEVQRLIVENGRVTGVATTAGVFSCDKVVTAAGAWSTPFLQQPEWGTYPVKGEMVAVKSYRPLLAAPIFQDGFYLVPKRGGRILIGATKVEGSYQKHVEAGSVASLLERAASLLPDIRTAEWDGAWSGLRPQSRQQMPYIGPHPEMEGMYVCTGHYRNGILLAPVTGEHMADVIEGKEQVNLLQALVKGREQLASAN</sequence>